<dbReference type="PROSITE" id="PS51257">
    <property type="entry name" value="PROKAR_LIPOPROTEIN"/>
    <property type="match status" value="1"/>
</dbReference>
<feature type="chain" id="PRO_5047281930" description="Secreted protein" evidence="1">
    <location>
        <begin position="31"/>
        <end position="178"/>
    </location>
</feature>
<reference evidence="3" key="1">
    <citation type="journal article" date="2019" name="Int. J. Syst. Evol. Microbiol.">
        <title>The Global Catalogue of Microorganisms (GCM) 10K type strain sequencing project: providing services to taxonomists for standard genome sequencing and annotation.</title>
        <authorList>
            <consortium name="The Broad Institute Genomics Platform"/>
            <consortium name="The Broad Institute Genome Sequencing Center for Infectious Disease"/>
            <person name="Wu L."/>
            <person name="Ma J."/>
        </authorList>
    </citation>
    <scope>NUCLEOTIDE SEQUENCE [LARGE SCALE GENOMIC DNA]</scope>
    <source>
        <strain evidence="3">JCM 4737</strain>
    </source>
</reference>
<comment type="caution">
    <text evidence="2">The sequence shown here is derived from an EMBL/GenBank/DDBJ whole genome shotgun (WGS) entry which is preliminary data.</text>
</comment>
<proteinExistence type="predicted"/>
<organism evidence="2 3">
    <name type="scientific">Streptomyces chryseus</name>
    <dbReference type="NCBI Taxonomy" id="68186"/>
    <lineage>
        <taxon>Bacteria</taxon>
        <taxon>Bacillati</taxon>
        <taxon>Actinomycetota</taxon>
        <taxon>Actinomycetes</taxon>
        <taxon>Kitasatosporales</taxon>
        <taxon>Streptomycetaceae</taxon>
        <taxon>Streptomyces</taxon>
    </lineage>
</organism>
<keyword evidence="1" id="KW-0732">Signal</keyword>
<keyword evidence="3" id="KW-1185">Reference proteome</keyword>
<dbReference type="Proteomes" id="UP000599437">
    <property type="component" value="Unassembled WGS sequence"/>
</dbReference>
<evidence type="ECO:0000313" key="2">
    <source>
        <dbReference type="EMBL" id="GHB33846.1"/>
    </source>
</evidence>
<accession>A0ABQ3EEK2</accession>
<protein>
    <recommendedName>
        <fullName evidence="4">Secreted protein</fullName>
    </recommendedName>
</protein>
<evidence type="ECO:0008006" key="4">
    <source>
        <dbReference type="Google" id="ProtNLM"/>
    </source>
</evidence>
<evidence type="ECO:0000313" key="3">
    <source>
        <dbReference type="Proteomes" id="UP000599437"/>
    </source>
</evidence>
<dbReference type="RefSeq" id="WP_229843855.1">
    <property type="nucleotide sequence ID" value="NZ_BMVO01000060.1"/>
</dbReference>
<sequence>MNRTIMRLSTFTATAAACSAVMLTSHSASAAETCSTASGNVRAIDLPGLKPDTQIGADVCAAPSADGKIKTNTTLNWGILDDQVQDAGKRFTSFKVTTRLENRATSSGADTVITSNTCDFTDKLNQSYADASGLTCSSPAAAFNPNLWWSGDATVVYDIEADGKGPITWQLTGSPLVS</sequence>
<evidence type="ECO:0000256" key="1">
    <source>
        <dbReference type="SAM" id="SignalP"/>
    </source>
</evidence>
<feature type="signal peptide" evidence="1">
    <location>
        <begin position="1"/>
        <end position="30"/>
    </location>
</feature>
<name>A0ABQ3EEK2_9ACTN</name>
<gene>
    <name evidence="2" type="ORF">GCM10010346_66240</name>
</gene>
<dbReference type="EMBL" id="BMVO01000060">
    <property type="protein sequence ID" value="GHB33846.1"/>
    <property type="molecule type" value="Genomic_DNA"/>
</dbReference>